<dbReference type="GO" id="GO:0005886">
    <property type="term" value="C:plasma membrane"/>
    <property type="evidence" value="ECO:0007669"/>
    <property type="project" value="UniProtKB-SubCell"/>
</dbReference>
<evidence type="ECO:0000256" key="2">
    <source>
        <dbReference type="ARBA" id="ARBA00011262"/>
    </source>
</evidence>
<dbReference type="GO" id="GO:0022857">
    <property type="term" value="F:transmembrane transporter activity"/>
    <property type="evidence" value="ECO:0007669"/>
    <property type="project" value="InterPro"/>
</dbReference>
<dbReference type="STRING" id="1121477.SAMN02745223_02215"/>
<keyword evidence="3" id="KW-0813">Transport</keyword>
<evidence type="ECO:0000313" key="13">
    <source>
        <dbReference type="EMBL" id="SHF28574.1"/>
    </source>
</evidence>
<dbReference type="Proteomes" id="UP000184533">
    <property type="component" value="Unassembled WGS sequence"/>
</dbReference>
<dbReference type="Proteomes" id="UP000033608">
    <property type="component" value="Unassembled WGS sequence"/>
</dbReference>
<feature type="transmembrane region" description="Helical" evidence="11">
    <location>
        <begin position="108"/>
        <end position="135"/>
    </location>
</feature>
<dbReference type="AlphaFoldDB" id="A0A0F5L373"/>
<evidence type="ECO:0000256" key="9">
    <source>
        <dbReference type="ARBA" id="ARBA00025439"/>
    </source>
</evidence>
<feature type="transmembrane region" description="Helical" evidence="11">
    <location>
        <begin position="71"/>
        <end position="96"/>
    </location>
</feature>
<evidence type="ECO:0000256" key="7">
    <source>
        <dbReference type="ARBA" id="ARBA00022989"/>
    </source>
</evidence>
<comment type="subunit">
    <text evidence="2">The complex is composed of two ATP-binding proteins (LsrA), two transmembrane proteins (LsrC and LsrD) and a solute-binding protein (LsrB).</text>
</comment>
<dbReference type="CDD" id="cd06579">
    <property type="entry name" value="TM_PBP1_transp_AraH_like"/>
    <property type="match status" value="1"/>
</dbReference>
<name>A0A0F5L373_9HYPH</name>
<evidence type="ECO:0000256" key="6">
    <source>
        <dbReference type="ARBA" id="ARBA00022692"/>
    </source>
</evidence>
<evidence type="ECO:0000256" key="10">
    <source>
        <dbReference type="ARBA" id="ARBA00039382"/>
    </source>
</evidence>
<reference evidence="12 14" key="1">
    <citation type="submission" date="2015-03" db="EMBL/GenBank/DDBJ databases">
        <authorList>
            <person name="Hassan Y.I."/>
            <person name="Lepp D."/>
            <person name="Zhou T."/>
        </authorList>
    </citation>
    <scope>NUCLEOTIDE SEQUENCE [LARGE SCALE GENOMIC DNA]</scope>
    <source>
        <strain evidence="12 14">DSM 17137</strain>
    </source>
</reference>
<organism evidence="12 14">
    <name type="scientific">Devosia limi DSM 17137</name>
    <dbReference type="NCBI Taxonomy" id="1121477"/>
    <lineage>
        <taxon>Bacteria</taxon>
        <taxon>Pseudomonadati</taxon>
        <taxon>Pseudomonadota</taxon>
        <taxon>Alphaproteobacteria</taxon>
        <taxon>Hyphomicrobiales</taxon>
        <taxon>Devosiaceae</taxon>
        <taxon>Devosia</taxon>
    </lineage>
</organism>
<feature type="transmembrane region" description="Helical" evidence="11">
    <location>
        <begin position="12"/>
        <end position="34"/>
    </location>
</feature>
<dbReference type="PATRIC" id="fig|1121477.3.peg.662"/>
<feature type="transmembrane region" description="Helical" evidence="11">
    <location>
        <begin position="210"/>
        <end position="232"/>
    </location>
</feature>
<feature type="transmembrane region" description="Helical" evidence="11">
    <location>
        <begin position="156"/>
        <end position="177"/>
    </location>
</feature>
<proteinExistence type="predicted"/>
<dbReference type="RefSeq" id="WP_046136945.1">
    <property type="nucleotide sequence ID" value="NZ_FQVC01000006.1"/>
</dbReference>
<gene>
    <name evidence="13" type="ORF">SAMN02745223_02215</name>
    <name evidence="12" type="ORF">VW29_19435</name>
</gene>
<feature type="transmembrane region" description="Helical" evidence="11">
    <location>
        <begin position="40"/>
        <end position="59"/>
    </location>
</feature>
<keyword evidence="6 11" id="KW-0812">Transmembrane</keyword>
<dbReference type="EMBL" id="FQVC01000006">
    <property type="protein sequence ID" value="SHF28574.1"/>
    <property type="molecule type" value="Genomic_DNA"/>
</dbReference>
<dbReference type="PANTHER" id="PTHR32196">
    <property type="entry name" value="ABC TRANSPORTER PERMEASE PROTEIN YPHD-RELATED-RELATED"/>
    <property type="match status" value="1"/>
</dbReference>
<dbReference type="PANTHER" id="PTHR32196:SF29">
    <property type="entry name" value="AUTOINDUCER 2 IMPORT SYSTEM PERMEASE PROTEIN LSRC"/>
    <property type="match status" value="1"/>
</dbReference>
<keyword evidence="8 11" id="KW-0472">Membrane</keyword>
<keyword evidence="5" id="KW-0997">Cell inner membrane</keyword>
<reference evidence="13 15" key="2">
    <citation type="submission" date="2016-11" db="EMBL/GenBank/DDBJ databases">
        <authorList>
            <person name="Jaros S."/>
            <person name="Januszkiewicz K."/>
            <person name="Wedrychowicz H."/>
        </authorList>
    </citation>
    <scope>NUCLEOTIDE SEQUENCE [LARGE SCALE GENOMIC DNA]</scope>
    <source>
        <strain evidence="13 15">DSM 17137</strain>
    </source>
</reference>
<evidence type="ECO:0000256" key="11">
    <source>
        <dbReference type="SAM" id="Phobius"/>
    </source>
</evidence>
<evidence type="ECO:0000256" key="4">
    <source>
        <dbReference type="ARBA" id="ARBA00022475"/>
    </source>
</evidence>
<evidence type="ECO:0000256" key="1">
    <source>
        <dbReference type="ARBA" id="ARBA00004651"/>
    </source>
</evidence>
<dbReference type="OrthoDB" id="7284468at2"/>
<accession>A0A0F5L373</accession>
<protein>
    <recommendedName>
        <fullName evidence="10">Autoinducer 2 import system permease protein LsrC</fullName>
    </recommendedName>
</protein>
<keyword evidence="14" id="KW-1185">Reference proteome</keyword>
<dbReference type="InterPro" id="IPR001851">
    <property type="entry name" value="ABC_transp_permease"/>
</dbReference>
<evidence type="ECO:0000313" key="14">
    <source>
        <dbReference type="Proteomes" id="UP000033608"/>
    </source>
</evidence>
<evidence type="ECO:0000256" key="5">
    <source>
        <dbReference type="ARBA" id="ARBA00022519"/>
    </source>
</evidence>
<keyword evidence="4" id="KW-1003">Cell membrane</keyword>
<dbReference type="EMBL" id="LAJF01000148">
    <property type="protein sequence ID" value="KKB76818.1"/>
    <property type="molecule type" value="Genomic_DNA"/>
</dbReference>
<comment type="function">
    <text evidence="9">Part of the ABC transporter complex LsrABCD involved in autoinducer 2 (AI-2) import. Probably responsible for the translocation of the substrate across the membrane.</text>
</comment>
<evidence type="ECO:0000313" key="12">
    <source>
        <dbReference type="EMBL" id="KKB76818.1"/>
    </source>
</evidence>
<keyword evidence="7 11" id="KW-1133">Transmembrane helix</keyword>
<evidence type="ECO:0000256" key="3">
    <source>
        <dbReference type="ARBA" id="ARBA00022448"/>
    </source>
</evidence>
<feature type="transmembrane region" description="Helical" evidence="11">
    <location>
        <begin position="244"/>
        <end position="271"/>
    </location>
</feature>
<evidence type="ECO:0000313" key="15">
    <source>
        <dbReference type="Proteomes" id="UP000184533"/>
    </source>
</evidence>
<dbReference type="Pfam" id="PF02653">
    <property type="entry name" value="BPD_transp_2"/>
    <property type="match status" value="1"/>
</dbReference>
<comment type="subcellular location">
    <subcellularLocation>
        <location evidence="1">Cell membrane</location>
        <topology evidence="1">Multi-pass membrane protein</topology>
    </subcellularLocation>
</comment>
<evidence type="ECO:0000256" key="8">
    <source>
        <dbReference type="ARBA" id="ARBA00023136"/>
    </source>
</evidence>
<sequence>MIRFFSKNRTASLLVISAVSFALIGAFAPGFLSFATVRTILINGMIMMTVSLGVMGVLLTRNIDVSVGSTLGLSAAVLGLLLQAEVALPLAMAGALATGLLAGLLNGVLVAVIGVPAIIATLGTLGLYRGLLLILTGGVWIENLPQSLKALASPRFAGFPILIFVVAAIVLLAHLFLSHTRKGRFVYAVGDNRDAARHIGLPVRHIELSVFVFAGLMSAVGGIIFAAQIGFLPGQAGSGIELRVIAACVLGGISLLGGSGTVAGLVVAVFFLTSIDSALIYLRIPGYWNDLIAGAMLLLVLVVDGRLRLLIDKSVRAKRYANHASTDKGQSLIKATPGLTTSGGNQ</sequence>